<keyword evidence="3" id="KW-1185">Reference proteome</keyword>
<dbReference type="OrthoDB" id="2179342at2"/>
<dbReference type="STRING" id="762845.BCR26_00120"/>
<evidence type="ECO:0000313" key="2">
    <source>
        <dbReference type="EMBL" id="OEH84124.1"/>
    </source>
</evidence>
<keyword evidence="1" id="KW-0812">Transmembrane</keyword>
<protein>
    <submittedName>
        <fullName evidence="2">Uncharacterized protein</fullName>
    </submittedName>
</protein>
<dbReference type="Proteomes" id="UP000095256">
    <property type="component" value="Unassembled WGS sequence"/>
</dbReference>
<dbReference type="EMBL" id="MIEK01000001">
    <property type="protein sequence ID" value="OEH84124.1"/>
    <property type="molecule type" value="Genomic_DNA"/>
</dbReference>
<sequence length="233" mass="26806">MMIVMVILVALLLAFFSYQLYVRVQLESLDSDNPKMKRKINFYKHQENNRSLIFLMAGTVMFSLLFAGVFYNQNVLRQETKDLELKVEEIKSSGAGSSSITVESYKENALKLTEFPWNKVVESRDATALTNYEIQLSRDWQPFFGEINATILKSNNTKSLTLSIFSSSLRDQGFETAEKNVEVFAKELAPIKEITMLDFNFTYRDKTNTLSKKAIVYSRPSKEGNLEKIELEK</sequence>
<gene>
    <name evidence="2" type="ORF">BCR26_00120</name>
</gene>
<evidence type="ECO:0000313" key="3">
    <source>
        <dbReference type="Proteomes" id="UP000095256"/>
    </source>
</evidence>
<keyword evidence="1" id="KW-0472">Membrane</keyword>
<comment type="caution">
    <text evidence="2">The sequence shown here is derived from an EMBL/GenBank/DDBJ whole genome shotgun (WGS) entry which is preliminary data.</text>
</comment>
<dbReference type="AlphaFoldDB" id="A0A1E5L1Z6"/>
<keyword evidence="1" id="KW-1133">Transmembrane helix</keyword>
<name>A0A1E5L1Z6_9ENTE</name>
<organism evidence="2 3">
    <name type="scientific">Enterococcus rivorum</name>
    <dbReference type="NCBI Taxonomy" id="762845"/>
    <lineage>
        <taxon>Bacteria</taxon>
        <taxon>Bacillati</taxon>
        <taxon>Bacillota</taxon>
        <taxon>Bacilli</taxon>
        <taxon>Lactobacillales</taxon>
        <taxon>Enterococcaceae</taxon>
        <taxon>Enterococcus</taxon>
    </lineage>
</organism>
<feature type="transmembrane region" description="Helical" evidence="1">
    <location>
        <begin position="52"/>
        <end position="71"/>
    </location>
</feature>
<accession>A0A1E5L1Z6</accession>
<proteinExistence type="predicted"/>
<evidence type="ECO:0000256" key="1">
    <source>
        <dbReference type="SAM" id="Phobius"/>
    </source>
</evidence>
<reference evidence="2 3" key="1">
    <citation type="submission" date="2016-09" db="EMBL/GenBank/DDBJ databases">
        <authorList>
            <person name="Capua I."/>
            <person name="De Benedictis P."/>
            <person name="Joannis T."/>
            <person name="Lombin L.H."/>
            <person name="Cattoli G."/>
        </authorList>
    </citation>
    <scope>NUCLEOTIDE SEQUENCE [LARGE SCALE GENOMIC DNA]</scope>
    <source>
        <strain evidence="2 3">LMG 25899</strain>
    </source>
</reference>